<sequence>MAPAISTARKLHDFAPGDIRRLQDGLSDGEAFSLASAVEWREAILAARKKAQEEGGPFNGGVEFVLTDKLEQAATRRFNRPAQAFCPRGYWAGYPPDLAHAQYVEACCAGYPCGYARSIRRSPGRWARRSCHDRD</sequence>
<reference evidence="1 2" key="1">
    <citation type="submission" date="2020-05" db="EMBL/GenBank/DDBJ databases">
        <title>Gimesia benthica sp. nov., a novel planctomycete isolated from a deep-sea water sample of the Northwest Indian Ocean.</title>
        <authorList>
            <person name="Wang J."/>
            <person name="Ruan C."/>
            <person name="Song L."/>
            <person name="Zhu Y."/>
            <person name="Li A."/>
            <person name="Zheng X."/>
            <person name="Wang L."/>
            <person name="Lu Z."/>
            <person name="Huang Y."/>
            <person name="Du W."/>
            <person name="Zhou Y."/>
            <person name="Huang L."/>
            <person name="Dai X."/>
        </authorList>
    </citation>
    <scope>NUCLEOTIDE SEQUENCE [LARGE SCALE GENOMIC DNA]</scope>
    <source>
        <strain evidence="1 2">YYQ-30</strain>
    </source>
</reference>
<proteinExistence type="predicted"/>
<dbReference type="AlphaFoldDB" id="A0A849L5D5"/>
<gene>
    <name evidence="1" type="ORF">HMH01_14605</name>
</gene>
<dbReference type="Proteomes" id="UP000572377">
    <property type="component" value="Unassembled WGS sequence"/>
</dbReference>
<accession>A0A849L5D5</accession>
<evidence type="ECO:0000313" key="2">
    <source>
        <dbReference type="Proteomes" id="UP000572377"/>
    </source>
</evidence>
<keyword evidence="2" id="KW-1185">Reference proteome</keyword>
<name>A0A849L5D5_9RHOB</name>
<comment type="caution">
    <text evidence="1">The sequence shown here is derived from an EMBL/GenBank/DDBJ whole genome shotgun (WGS) entry which is preliminary data.</text>
</comment>
<dbReference type="EMBL" id="JABFBC010000002">
    <property type="protein sequence ID" value="NNU81668.1"/>
    <property type="molecule type" value="Genomic_DNA"/>
</dbReference>
<organism evidence="1 2">
    <name type="scientific">Halovulum dunhuangense</name>
    <dbReference type="NCBI Taxonomy" id="1505036"/>
    <lineage>
        <taxon>Bacteria</taxon>
        <taxon>Pseudomonadati</taxon>
        <taxon>Pseudomonadota</taxon>
        <taxon>Alphaproteobacteria</taxon>
        <taxon>Rhodobacterales</taxon>
        <taxon>Paracoccaceae</taxon>
        <taxon>Halovulum</taxon>
    </lineage>
</organism>
<protein>
    <submittedName>
        <fullName evidence="1">Uncharacterized protein</fullName>
    </submittedName>
</protein>
<dbReference type="RefSeq" id="WP_171326493.1">
    <property type="nucleotide sequence ID" value="NZ_JABFBC010000002.1"/>
</dbReference>
<evidence type="ECO:0000313" key="1">
    <source>
        <dbReference type="EMBL" id="NNU81668.1"/>
    </source>
</evidence>